<proteinExistence type="predicted"/>
<evidence type="ECO:0000256" key="1">
    <source>
        <dbReference type="SAM" id="Phobius"/>
    </source>
</evidence>
<accession>A0A5B8UWM3</accession>
<dbReference type="EMBL" id="CP042436">
    <property type="protein sequence ID" value="QEC63363.1"/>
    <property type="molecule type" value="Genomic_DNA"/>
</dbReference>
<organism evidence="2 3">
    <name type="scientific">Mucilaginibacter ginsenosidivorans</name>
    <dbReference type="NCBI Taxonomy" id="398053"/>
    <lineage>
        <taxon>Bacteria</taxon>
        <taxon>Pseudomonadati</taxon>
        <taxon>Bacteroidota</taxon>
        <taxon>Sphingobacteriia</taxon>
        <taxon>Sphingobacteriales</taxon>
        <taxon>Sphingobacteriaceae</taxon>
        <taxon>Mucilaginibacter</taxon>
    </lineage>
</organism>
<protein>
    <submittedName>
        <fullName evidence="2">Uncharacterized protein</fullName>
    </submittedName>
</protein>
<dbReference type="AlphaFoldDB" id="A0A5B8UWM3"/>
<dbReference type="KEGG" id="mgin:FRZ54_12520"/>
<keyword evidence="3" id="KW-1185">Reference proteome</keyword>
<keyword evidence="1" id="KW-0812">Transmembrane</keyword>
<keyword evidence="1" id="KW-1133">Transmembrane helix</keyword>
<gene>
    <name evidence="2" type="ORF">FRZ54_12520</name>
</gene>
<dbReference type="RefSeq" id="WP_147031939.1">
    <property type="nucleotide sequence ID" value="NZ_CP042436.1"/>
</dbReference>
<evidence type="ECO:0000313" key="3">
    <source>
        <dbReference type="Proteomes" id="UP000321479"/>
    </source>
</evidence>
<keyword evidence="1" id="KW-0472">Membrane</keyword>
<reference evidence="2 3" key="1">
    <citation type="journal article" date="2017" name="Curr. Microbiol.">
        <title>Mucilaginibacter ginsenosidivorans sp. nov., Isolated from Soil of Ginseng Field.</title>
        <authorList>
            <person name="Kim M.M."/>
            <person name="Siddiqi M.Z."/>
            <person name="Im W.T."/>
        </authorList>
    </citation>
    <scope>NUCLEOTIDE SEQUENCE [LARGE SCALE GENOMIC DNA]</scope>
    <source>
        <strain evidence="2 3">Gsoil 3017</strain>
    </source>
</reference>
<feature type="transmembrane region" description="Helical" evidence="1">
    <location>
        <begin position="20"/>
        <end position="39"/>
    </location>
</feature>
<dbReference type="OrthoDB" id="1454369at2"/>
<name>A0A5B8UWM3_9SPHI</name>
<dbReference type="Proteomes" id="UP000321479">
    <property type="component" value="Chromosome"/>
</dbReference>
<sequence length="263" mass="30753">MEVHHHPQLEHKPKPWKEYLLEYFMIFLAVMTGFFAESYREHLSERSKEHEYAVNLKKDLVSDTANINFWIPALMTRIAKFDTLINYLEASGPVKNGSNMYYLARLSTRNQVFEPRDNTILEMKSSGNLRLIHNREIVNGLMDYEKVVQEYRNLQDIEQKEDVLSYPLLGQLFDAKIFNQMVSVKTSELTAQEYAGGSTNNLVMPPGNPQLISNDKEKINMLIYYIHQRKSSFMGEIRRLTVQKTVDTALISKINYEYKLNNE</sequence>
<evidence type="ECO:0000313" key="2">
    <source>
        <dbReference type="EMBL" id="QEC63363.1"/>
    </source>
</evidence>